<gene>
    <name evidence="1" type="ORF">PDE_03867</name>
</gene>
<protein>
    <submittedName>
        <fullName evidence="1">Uncharacterized protein</fullName>
    </submittedName>
</protein>
<dbReference type="HOGENOM" id="CLU_1704841_0_0_1"/>
<sequence length="154" mass="17681">MVSWNHRKTTNTIHSLDFSETEDLNRIISAITFRKYWTGIFNPINIWGLDRFEHSIMMIENQVLLRSLQGRWSYAGRFNPSTQLPGTILKHDSQILPSIQASSAIHNAHASQYIIQVDRREQESPRHVSSAHGIFRSLFIGLALGRGCFMAFLL</sequence>
<evidence type="ECO:0000313" key="1">
    <source>
        <dbReference type="EMBL" id="EPS28921.1"/>
    </source>
</evidence>
<keyword evidence="2" id="KW-1185">Reference proteome</keyword>
<name>S7ZJS6_PENO1</name>
<dbReference type="EMBL" id="KB644411">
    <property type="protein sequence ID" value="EPS28921.1"/>
    <property type="molecule type" value="Genomic_DNA"/>
</dbReference>
<reference evidence="1 2" key="1">
    <citation type="journal article" date="2013" name="PLoS ONE">
        <title>Genomic and secretomic analyses reveal unique features of the lignocellulolytic enzyme system of Penicillium decumbens.</title>
        <authorList>
            <person name="Liu G."/>
            <person name="Zhang L."/>
            <person name="Wei X."/>
            <person name="Zou G."/>
            <person name="Qin Y."/>
            <person name="Ma L."/>
            <person name="Li J."/>
            <person name="Zheng H."/>
            <person name="Wang S."/>
            <person name="Wang C."/>
            <person name="Xun L."/>
            <person name="Zhao G.-P."/>
            <person name="Zhou Z."/>
            <person name="Qu Y."/>
        </authorList>
    </citation>
    <scope>NUCLEOTIDE SEQUENCE [LARGE SCALE GENOMIC DNA]</scope>
    <source>
        <strain evidence="2">114-2 / CGMCC 5302</strain>
    </source>
</reference>
<dbReference type="Proteomes" id="UP000019376">
    <property type="component" value="Unassembled WGS sequence"/>
</dbReference>
<proteinExistence type="predicted"/>
<accession>S7ZJS6</accession>
<organism evidence="1 2">
    <name type="scientific">Penicillium oxalicum (strain 114-2 / CGMCC 5302)</name>
    <name type="common">Penicillium decumbens</name>
    <dbReference type="NCBI Taxonomy" id="933388"/>
    <lineage>
        <taxon>Eukaryota</taxon>
        <taxon>Fungi</taxon>
        <taxon>Dikarya</taxon>
        <taxon>Ascomycota</taxon>
        <taxon>Pezizomycotina</taxon>
        <taxon>Eurotiomycetes</taxon>
        <taxon>Eurotiomycetidae</taxon>
        <taxon>Eurotiales</taxon>
        <taxon>Aspergillaceae</taxon>
        <taxon>Penicillium</taxon>
    </lineage>
</organism>
<dbReference type="AlphaFoldDB" id="S7ZJS6"/>
<evidence type="ECO:0000313" key="2">
    <source>
        <dbReference type="Proteomes" id="UP000019376"/>
    </source>
</evidence>